<dbReference type="EMBL" id="JAZHYN010000032">
    <property type="protein sequence ID" value="MEF3367122.1"/>
    <property type="molecule type" value="Genomic_DNA"/>
</dbReference>
<evidence type="ECO:0000313" key="4">
    <source>
        <dbReference type="Proteomes" id="UP001350748"/>
    </source>
</evidence>
<reference evidence="3 4" key="1">
    <citation type="submission" date="2024-02" db="EMBL/GenBank/DDBJ databases">
        <authorList>
            <person name="Grouzdev D."/>
        </authorList>
    </citation>
    <scope>NUCLEOTIDE SEQUENCE [LARGE SCALE GENOMIC DNA]</scope>
    <source>
        <strain evidence="3 4">9N</strain>
    </source>
</reference>
<evidence type="ECO:0000256" key="1">
    <source>
        <dbReference type="SAM" id="MobiDB-lite"/>
    </source>
</evidence>
<dbReference type="Pfam" id="PF18557">
    <property type="entry name" value="NepR"/>
    <property type="match status" value="1"/>
</dbReference>
<protein>
    <submittedName>
        <fullName evidence="3">NepR family anti-sigma factor</fullName>
    </submittedName>
</protein>
<feature type="region of interest" description="Disordered" evidence="1">
    <location>
        <begin position="118"/>
        <end position="138"/>
    </location>
</feature>
<dbReference type="RefSeq" id="WP_332082153.1">
    <property type="nucleotide sequence ID" value="NZ_JAZHYN010000032.1"/>
</dbReference>
<sequence>MAATPGASAPKKCCGQTHLSRIEGDASKLHGVLGNQSTSGAFCLSSLRRTISRRIAAATGIMHLRTEGSMGNKNPENIVARAKAEDDAFPSGARYSPRPGPRKLEAFAGVMMSRDEFCGDRRDGGAPRAATKPVPKKRQVEFQDPIGKELRNLYDDVVAQPVPDRFLNLLNQLETNMLSSLATVRAPGKSE</sequence>
<feature type="domain" description="Anti-sigma factor NepR" evidence="2">
    <location>
        <begin position="145"/>
        <end position="174"/>
    </location>
</feature>
<organism evidence="3 4">
    <name type="scientific">Methylocystis borbori</name>
    <dbReference type="NCBI Taxonomy" id="3118750"/>
    <lineage>
        <taxon>Bacteria</taxon>
        <taxon>Pseudomonadati</taxon>
        <taxon>Pseudomonadota</taxon>
        <taxon>Alphaproteobacteria</taxon>
        <taxon>Hyphomicrobiales</taxon>
        <taxon>Methylocystaceae</taxon>
        <taxon>Methylocystis</taxon>
    </lineage>
</organism>
<evidence type="ECO:0000313" key="3">
    <source>
        <dbReference type="EMBL" id="MEF3367122.1"/>
    </source>
</evidence>
<proteinExistence type="predicted"/>
<comment type="caution">
    <text evidence="3">The sequence shown here is derived from an EMBL/GenBank/DDBJ whole genome shotgun (WGS) entry which is preliminary data.</text>
</comment>
<dbReference type="Proteomes" id="UP001350748">
    <property type="component" value="Unassembled WGS sequence"/>
</dbReference>
<evidence type="ECO:0000259" key="2">
    <source>
        <dbReference type="Pfam" id="PF18557"/>
    </source>
</evidence>
<name>A0ABU7XJA1_9HYPH</name>
<keyword evidence="4" id="KW-1185">Reference proteome</keyword>
<dbReference type="InterPro" id="IPR041649">
    <property type="entry name" value="NepR"/>
</dbReference>
<accession>A0ABU7XJA1</accession>
<gene>
    <name evidence="3" type="ORF">V3H18_11315</name>
</gene>